<proteinExistence type="predicted"/>
<keyword evidence="3" id="KW-0413">Isomerase</keyword>
<organism evidence="3 4">
    <name type="scientific">Coraliomargarita algicola</name>
    <dbReference type="NCBI Taxonomy" id="3092156"/>
    <lineage>
        <taxon>Bacteria</taxon>
        <taxon>Pseudomonadati</taxon>
        <taxon>Verrucomicrobiota</taxon>
        <taxon>Opitutia</taxon>
        <taxon>Puniceicoccales</taxon>
        <taxon>Coraliomargaritaceae</taxon>
        <taxon>Coraliomargarita</taxon>
    </lineage>
</organism>
<gene>
    <name evidence="3" type="ORF">SH580_09360</name>
</gene>
<dbReference type="RefSeq" id="WP_319834732.1">
    <property type="nucleotide sequence ID" value="NZ_CP138858.1"/>
</dbReference>
<dbReference type="PANTHER" id="PTHR47245">
    <property type="entry name" value="PEPTIDYLPROLYL ISOMERASE"/>
    <property type="match status" value="1"/>
</dbReference>
<dbReference type="Pfam" id="PF13145">
    <property type="entry name" value="Rotamase_2"/>
    <property type="match status" value="1"/>
</dbReference>
<dbReference type="InterPro" id="IPR000297">
    <property type="entry name" value="PPIase_PpiC"/>
</dbReference>
<dbReference type="GO" id="GO:0016853">
    <property type="term" value="F:isomerase activity"/>
    <property type="evidence" value="ECO:0007669"/>
    <property type="project" value="UniProtKB-KW"/>
</dbReference>
<keyword evidence="1" id="KW-0812">Transmembrane</keyword>
<keyword evidence="1" id="KW-0472">Membrane</keyword>
<protein>
    <submittedName>
        <fullName evidence="3">Peptidylprolyl isomerase</fullName>
    </submittedName>
</protein>
<reference evidence="3 4" key="1">
    <citation type="submission" date="2023-11" db="EMBL/GenBank/DDBJ databases">
        <title>Coraliomargarita sp. nov., isolated from marine algae.</title>
        <authorList>
            <person name="Lee J.K."/>
            <person name="Baek J.H."/>
            <person name="Kim J.M."/>
            <person name="Choi D.G."/>
            <person name="Jeon C.O."/>
        </authorList>
    </citation>
    <scope>NUCLEOTIDE SEQUENCE [LARGE SCALE GENOMIC DNA]</scope>
    <source>
        <strain evidence="3 4">J2-16</strain>
    </source>
</reference>
<keyword evidence="4" id="KW-1185">Reference proteome</keyword>
<evidence type="ECO:0000313" key="4">
    <source>
        <dbReference type="Proteomes" id="UP001324993"/>
    </source>
</evidence>
<accession>A0ABZ0RRW2</accession>
<dbReference type="EMBL" id="CP138858">
    <property type="protein sequence ID" value="WPJ97918.1"/>
    <property type="molecule type" value="Genomic_DNA"/>
</dbReference>
<feature type="domain" description="PpiC" evidence="2">
    <location>
        <begin position="116"/>
        <end position="237"/>
    </location>
</feature>
<keyword evidence="1" id="KW-1133">Transmembrane helix</keyword>
<evidence type="ECO:0000313" key="3">
    <source>
        <dbReference type="EMBL" id="WPJ97918.1"/>
    </source>
</evidence>
<dbReference type="InterPro" id="IPR050245">
    <property type="entry name" value="PrsA_foldase"/>
</dbReference>
<name>A0ABZ0RRW2_9BACT</name>
<evidence type="ECO:0000256" key="1">
    <source>
        <dbReference type="SAM" id="Phobius"/>
    </source>
</evidence>
<evidence type="ECO:0000259" key="2">
    <source>
        <dbReference type="Pfam" id="PF13145"/>
    </source>
</evidence>
<sequence length="277" mass="31805">MLKINSSAFSKYANEPLLHFLVLALVIAWWMGLRAHDERPVIQITEATIAGLVEAYESDPRVTPGSVDTERLVAQHLRYELLYQEALQYEAYRKPYLRKALIREMQRELEPVIAEPSEADLRNYWTENATRYRTPPSVAFEHVSFPPDQLKIPADLRNRLNAGEPSEHFGQAIRLANPIPLTFLPALKLNLGESAAEQIMACEPGNWTGPIRSKIGTHFIRVIRKNSTGEQPFEQIRSTVKGHWINEQIKIKMEQRLAEIARQYQLELPAAYQDLRP</sequence>
<dbReference type="Proteomes" id="UP001324993">
    <property type="component" value="Chromosome"/>
</dbReference>
<feature type="transmembrane region" description="Helical" evidence="1">
    <location>
        <begin position="12"/>
        <end position="32"/>
    </location>
</feature>
<dbReference type="PANTHER" id="PTHR47245:SF2">
    <property type="entry name" value="PEPTIDYL-PROLYL CIS-TRANS ISOMERASE HP_0175-RELATED"/>
    <property type="match status" value="1"/>
</dbReference>